<dbReference type="PROSITE" id="PS51747">
    <property type="entry name" value="CYT_DCMP_DEAMINASES_2"/>
    <property type="match status" value="1"/>
</dbReference>
<keyword evidence="6" id="KW-0378">Hydrolase</keyword>
<keyword evidence="7" id="KW-0862">Zinc</keyword>
<dbReference type="GO" id="GO:0055086">
    <property type="term" value="P:nucleobase-containing small molecule metabolic process"/>
    <property type="evidence" value="ECO:0007669"/>
    <property type="project" value="UniProtKB-ARBA"/>
</dbReference>
<dbReference type="GO" id="GO:0072527">
    <property type="term" value="P:pyrimidine-containing compound metabolic process"/>
    <property type="evidence" value="ECO:0007669"/>
    <property type="project" value="UniProtKB-ARBA"/>
</dbReference>
<dbReference type="Pfam" id="PF00383">
    <property type="entry name" value="dCMP_cyt_deam_1"/>
    <property type="match status" value="1"/>
</dbReference>
<dbReference type="GO" id="GO:0005829">
    <property type="term" value="C:cytosol"/>
    <property type="evidence" value="ECO:0007669"/>
    <property type="project" value="TreeGrafter"/>
</dbReference>
<evidence type="ECO:0000256" key="6">
    <source>
        <dbReference type="ARBA" id="ARBA00022801"/>
    </source>
</evidence>
<comment type="function">
    <text evidence="2">This enzyme scavenges exogenous and endogenous cytidine and 2'-deoxycytidine for UMP synthesis.</text>
</comment>
<dbReference type="InterPro" id="IPR006262">
    <property type="entry name" value="Cyt_deam_tetra"/>
</dbReference>
<evidence type="ECO:0000256" key="4">
    <source>
        <dbReference type="ARBA" id="ARBA00012783"/>
    </source>
</evidence>
<dbReference type="InterPro" id="IPR016193">
    <property type="entry name" value="Cytidine_deaminase-like"/>
</dbReference>
<feature type="domain" description="CMP/dCMP-type deaminase" evidence="10">
    <location>
        <begin position="5"/>
        <end position="127"/>
    </location>
</feature>
<comment type="cofactor">
    <cofactor evidence="1">
        <name>Zn(2+)</name>
        <dbReference type="ChEBI" id="CHEBI:29105"/>
    </cofactor>
</comment>
<proteinExistence type="inferred from homology"/>
<dbReference type="FunFam" id="3.40.140.10:FF:000008">
    <property type="entry name" value="Cytidine deaminase"/>
    <property type="match status" value="1"/>
</dbReference>
<dbReference type="InterPro" id="IPR002125">
    <property type="entry name" value="CMP_dCMP_dom"/>
</dbReference>
<sequence length="132" mass="13997">MSIQIDWEVLKAAAISAMERAYAPYSKYPVGVAGLVDDGRIVSGCNVENASYGLTLCAECGMVSSLHATGGGRLVAVACVDAAGEALMPCGRCRQLLFEHGGPELQVWMPTGVRRMKEVLPEAFGPSHLENN</sequence>
<protein>
    <recommendedName>
        <fullName evidence="4">cytidine deaminase</fullName>
        <ecNumber evidence="4">3.5.4.5</ecNumber>
    </recommendedName>
    <alternativeName>
        <fullName evidence="8">Cytidine aminohydrolase</fullName>
    </alternativeName>
</protein>
<name>A0A6J7SDJ5_9ZZZZ</name>
<evidence type="ECO:0000256" key="9">
    <source>
        <dbReference type="ARBA" id="ARBA00049558"/>
    </source>
</evidence>
<dbReference type="PANTHER" id="PTHR11644:SF2">
    <property type="entry name" value="CYTIDINE DEAMINASE"/>
    <property type="match status" value="1"/>
</dbReference>
<evidence type="ECO:0000259" key="10">
    <source>
        <dbReference type="PROSITE" id="PS51747"/>
    </source>
</evidence>
<dbReference type="EC" id="3.5.4.5" evidence="4"/>
<comment type="catalytic activity">
    <reaction evidence="9">
        <text>cytidine + H2O + H(+) = uridine + NH4(+)</text>
        <dbReference type="Rhea" id="RHEA:16069"/>
        <dbReference type="ChEBI" id="CHEBI:15377"/>
        <dbReference type="ChEBI" id="CHEBI:15378"/>
        <dbReference type="ChEBI" id="CHEBI:16704"/>
        <dbReference type="ChEBI" id="CHEBI:17562"/>
        <dbReference type="ChEBI" id="CHEBI:28938"/>
        <dbReference type="EC" id="3.5.4.5"/>
    </reaction>
</comment>
<dbReference type="SUPFAM" id="SSF53927">
    <property type="entry name" value="Cytidine deaminase-like"/>
    <property type="match status" value="1"/>
</dbReference>
<dbReference type="InterPro" id="IPR050202">
    <property type="entry name" value="Cyt/Deoxycyt_deaminase"/>
</dbReference>
<evidence type="ECO:0000256" key="7">
    <source>
        <dbReference type="ARBA" id="ARBA00022833"/>
    </source>
</evidence>
<evidence type="ECO:0000256" key="3">
    <source>
        <dbReference type="ARBA" id="ARBA00006576"/>
    </source>
</evidence>
<comment type="similarity">
    <text evidence="3">Belongs to the cytidine and deoxycytidylate deaminase family.</text>
</comment>
<dbReference type="Gene3D" id="3.40.140.10">
    <property type="entry name" value="Cytidine Deaminase, domain 2"/>
    <property type="match status" value="1"/>
</dbReference>
<dbReference type="GO" id="GO:0004126">
    <property type="term" value="F:cytidine deaminase activity"/>
    <property type="evidence" value="ECO:0007669"/>
    <property type="project" value="UniProtKB-EC"/>
</dbReference>
<organism evidence="12">
    <name type="scientific">freshwater metagenome</name>
    <dbReference type="NCBI Taxonomy" id="449393"/>
    <lineage>
        <taxon>unclassified sequences</taxon>
        <taxon>metagenomes</taxon>
        <taxon>ecological metagenomes</taxon>
    </lineage>
</organism>
<evidence type="ECO:0000256" key="5">
    <source>
        <dbReference type="ARBA" id="ARBA00022723"/>
    </source>
</evidence>
<evidence type="ECO:0000313" key="11">
    <source>
        <dbReference type="EMBL" id="CAB4787901.1"/>
    </source>
</evidence>
<accession>A0A6J7SDJ5</accession>
<dbReference type="GO" id="GO:0008270">
    <property type="term" value="F:zinc ion binding"/>
    <property type="evidence" value="ECO:0007669"/>
    <property type="project" value="InterPro"/>
</dbReference>
<reference evidence="12" key="1">
    <citation type="submission" date="2020-05" db="EMBL/GenBank/DDBJ databases">
        <authorList>
            <person name="Chiriac C."/>
            <person name="Salcher M."/>
            <person name="Ghai R."/>
            <person name="Kavagutti S V."/>
        </authorList>
    </citation>
    <scope>NUCLEOTIDE SEQUENCE</scope>
</reference>
<evidence type="ECO:0000256" key="8">
    <source>
        <dbReference type="ARBA" id="ARBA00032005"/>
    </source>
</evidence>
<dbReference type="EMBL" id="CAEZZQ010000161">
    <property type="protein sequence ID" value="CAB4787901.1"/>
    <property type="molecule type" value="Genomic_DNA"/>
</dbReference>
<dbReference type="NCBIfam" id="NF004064">
    <property type="entry name" value="PRK05578.1"/>
    <property type="match status" value="1"/>
</dbReference>
<dbReference type="CDD" id="cd01283">
    <property type="entry name" value="cytidine_deaminase"/>
    <property type="match status" value="1"/>
</dbReference>
<evidence type="ECO:0000313" key="12">
    <source>
        <dbReference type="EMBL" id="CAB5039213.1"/>
    </source>
</evidence>
<dbReference type="EMBL" id="CAFBQA010000047">
    <property type="protein sequence ID" value="CAB5039213.1"/>
    <property type="molecule type" value="Genomic_DNA"/>
</dbReference>
<evidence type="ECO:0000256" key="1">
    <source>
        <dbReference type="ARBA" id="ARBA00001947"/>
    </source>
</evidence>
<gene>
    <name evidence="11" type="ORF">UFOPK2894_01599</name>
    <name evidence="12" type="ORF">UFOPK4234_00921</name>
</gene>
<keyword evidence="5" id="KW-0479">Metal-binding</keyword>
<evidence type="ECO:0000256" key="2">
    <source>
        <dbReference type="ARBA" id="ARBA00003949"/>
    </source>
</evidence>
<dbReference type="NCBIfam" id="TIGR01354">
    <property type="entry name" value="cyt_deam_tetra"/>
    <property type="match status" value="1"/>
</dbReference>
<dbReference type="AlphaFoldDB" id="A0A6J7SDJ5"/>
<dbReference type="PANTHER" id="PTHR11644">
    <property type="entry name" value="CYTIDINE DEAMINASE"/>
    <property type="match status" value="1"/>
</dbReference>